<dbReference type="GO" id="GO:0003677">
    <property type="term" value="F:DNA binding"/>
    <property type="evidence" value="ECO:0007669"/>
    <property type="project" value="UniProtKB-KW"/>
</dbReference>
<organism evidence="5 6">
    <name type="scientific">Prosthecodimorpha hirschii</name>
    <dbReference type="NCBI Taxonomy" id="665126"/>
    <lineage>
        <taxon>Bacteria</taxon>
        <taxon>Pseudomonadati</taxon>
        <taxon>Pseudomonadota</taxon>
        <taxon>Alphaproteobacteria</taxon>
        <taxon>Hyphomicrobiales</taxon>
        <taxon>Ancalomicrobiaceae</taxon>
        <taxon>Prosthecodimorpha</taxon>
    </lineage>
</organism>
<evidence type="ECO:0000313" key="6">
    <source>
        <dbReference type="Proteomes" id="UP000048984"/>
    </source>
</evidence>
<dbReference type="STRING" id="665126.ABB55_02805"/>
<dbReference type="InterPro" id="IPR036390">
    <property type="entry name" value="WH_DNA-bd_sf"/>
</dbReference>
<protein>
    <recommendedName>
        <fullName evidence="4">HTH gntR-type domain-containing protein</fullName>
    </recommendedName>
</protein>
<dbReference type="SUPFAM" id="SSF46785">
    <property type="entry name" value="Winged helix' DNA-binding domain"/>
    <property type="match status" value="1"/>
</dbReference>
<dbReference type="InterPro" id="IPR011711">
    <property type="entry name" value="GntR_C"/>
</dbReference>
<dbReference type="Gene3D" id="1.20.120.530">
    <property type="entry name" value="GntR ligand-binding domain-like"/>
    <property type="match status" value="1"/>
</dbReference>
<reference evidence="5 6" key="1">
    <citation type="submission" date="2015-09" db="EMBL/GenBank/DDBJ databases">
        <authorList>
            <person name="Jackson K.R."/>
            <person name="Lunt B.L."/>
            <person name="Fisher J.N.B."/>
            <person name="Gardner A.V."/>
            <person name="Bailey M.E."/>
            <person name="Deus L.M."/>
            <person name="Earl A.S."/>
            <person name="Gibby P.D."/>
            <person name="Hartmann K.A."/>
            <person name="Liu J.E."/>
            <person name="Manci A.M."/>
            <person name="Nielsen D.A."/>
            <person name="Solomon M.B."/>
            <person name="Breakwell D.P."/>
            <person name="Burnett S.H."/>
            <person name="Grose J.H."/>
        </authorList>
    </citation>
    <scope>NUCLEOTIDE SEQUENCE [LARGE SCALE GENOMIC DNA]</scope>
    <source>
        <strain evidence="5 6">16</strain>
    </source>
</reference>
<dbReference type="InterPro" id="IPR036388">
    <property type="entry name" value="WH-like_DNA-bd_sf"/>
</dbReference>
<dbReference type="PANTHER" id="PTHR43537">
    <property type="entry name" value="TRANSCRIPTIONAL REGULATOR, GNTR FAMILY"/>
    <property type="match status" value="1"/>
</dbReference>
<comment type="caution">
    <text evidence="5">The sequence shown here is derived from an EMBL/GenBank/DDBJ whole genome shotgun (WGS) entry which is preliminary data.</text>
</comment>
<dbReference type="InterPro" id="IPR008920">
    <property type="entry name" value="TF_FadR/GntR_C"/>
</dbReference>
<dbReference type="Proteomes" id="UP000048984">
    <property type="component" value="Unassembled WGS sequence"/>
</dbReference>
<dbReference type="GO" id="GO:0003700">
    <property type="term" value="F:DNA-binding transcription factor activity"/>
    <property type="evidence" value="ECO:0007669"/>
    <property type="project" value="InterPro"/>
</dbReference>
<evidence type="ECO:0000256" key="1">
    <source>
        <dbReference type="ARBA" id="ARBA00023015"/>
    </source>
</evidence>
<reference evidence="5 6" key="2">
    <citation type="submission" date="2015-10" db="EMBL/GenBank/DDBJ databases">
        <title>Draft Genome Sequence of Prosthecomicrobium hirschii ATCC 27832.</title>
        <authorList>
            <person name="Daniel J."/>
            <person name="Givan S.A."/>
            <person name="Brun Y.V."/>
            <person name="Brown P.J."/>
        </authorList>
    </citation>
    <scope>NUCLEOTIDE SEQUENCE [LARGE SCALE GENOMIC DNA]</scope>
    <source>
        <strain evidence="5 6">16</strain>
    </source>
</reference>
<gene>
    <name evidence="5" type="ORF">ABB55_02805</name>
</gene>
<keyword evidence="2" id="KW-0238">DNA-binding</keyword>
<keyword evidence="6" id="KW-1185">Reference proteome</keyword>
<accession>A0A0P6VM97</accession>
<dbReference type="InterPro" id="IPR000524">
    <property type="entry name" value="Tscrpt_reg_HTH_GntR"/>
</dbReference>
<evidence type="ECO:0000259" key="4">
    <source>
        <dbReference type="PROSITE" id="PS50949"/>
    </source>
</evidence>
<evidence type="ECO:0000256" key="3">
    <source>
        <dbReference type="ARBA" id="ARBA00023163"/>
    </source>
</evidence>
<dbReference type="Pfam" id="PF07729">
    <property type="entry name" value="FCD"/>
    <property type="match status" value="1"/>
</dbReference>
<dbReference type="SUPFAM" id="SSF48008">
    <property type="entry name" value="GntR ligand-binding domain-like"/>
    <property type="match status" value="1"/>
</dbReference>
<evidence type="ECO:0000313" key="5">
    <source>
        <dbReference type="EMBL" id="KPL51282.1"/>
    </source>
</evidence>
<dbReference type="EMBL" id="LJYW01000001">
    <property type="protein sequence ID" value="KPL51282.1"/>
    <property type="molecule type" value="Genomic_DNA"/>
</dbReference>
<dbReference type="SMART" id="SM00345">
    <property type="entry name" value="HTH_GNTR"/>
    <property type="match status" value="1"/>
</dbReference>
<sequence length="234" mass="25374">MILCSAAPVESIGRRDSLAEQVYADLLGKLRHGRVAPDQRLVDVELARGYGLSRMPVRDALLRLVAEGYLIGTTRGFKVPALGSQDVRDIFEIRRLLEPQAAASAAGAMSDEALEALGTALAECRRAHGADDIDTMIVANMAFRAAWLGRVANRRLAETIFRFVDHVQAVRLATLRHRDTRAIVVDGLGRLHAAFQARDPERASACMGRFVDDAQAAFFRAAGVEGPQDGPAQS</sequence>
<dbReference type="SMART" id="SM00895">
    <property type="entry name" value="FCD"/>
    <property type="match status" value="1"/>
</dbReference>
<keyword evidence="1" id="KW-0805">Transcription regulation</keyword>
<dbReference type="PANTHER" id="PTHR43537:SF45">
    <property type="entry name" value="GNTR FAMILY REGULATORY PROTEIN"/>
    <property type="match status" value="1"/>
</dbReference>
<dbReference type="Pfam" id="PF00392">
    <property type="entry name" value="GntR"/>
    <property type="match status" value="1"/>
</dbReference>
<dbReference type="PROSITE" id="PS50949">
    <property type="entry name" value="HTH_GNTR"/>
    <property type="match status" value="1"/>
</dbReference>
<feature type="domain" description="HTH gntR-type" evidence="4">
    <location>
        <begin position="16"/>
        <end position="82"/>
    </location>
</feature>
<dbReference type="RefSeq" id="WP_054357445.1">
    <property type="nucleotide sequence ID" value="NZ_LJYW01000001.1"/>
</dbReference>
<evidence type="ECO:0000256" key="2">
    <source>
        <dbReference type="ARBA" id="ARBA00023125"/>
    </source>
</evidence>
<keyword evidence="3" id="KW-0804">Transcription</keyword>
<proteinExistence type="predicted"/>
<dbReference type="Gene3D" id="1.10.10.10">
    <property type="entry name" value="Winged helix-like DNA-binding domain superfamily/Winged helix DNA-binding domain"/>
    <property type="match status" value="1"/>
</dbReference>
<dbReference type="AlphaFoldDB" id="A0A0P6VM97"/>
<name>A0A0P6VM97_9HYPH</name>